<gene>
    <name evidence="1" type="ORF">CGOC_LOCUS13284</name>
</gene>
<keyword evidence="2" id="KW-1185">Reference proteome</keyword>
<dbReference type="Proteomes" id="UP000271889">
    <property type="component" value="Unassembled WGS sequence"/>
</dbReference>
<dbReference type="AlphaFoldDB" id="A0A3P7N9J5"/>
<evidence type="ECO:0000313" key="2">
    <source>
        <dbReference type="Proteomes" id="UP000271889"/>
    </source>
</evidence>
<evidence type="ECO:0000313" key="1">
    <source>
        <dbReference type="EMBL" id="VDN36700.1"/>
    </source>
</evidence>
<protein>
    <submittedName>
        <fullName evidence="1">Uncharacterized protein</fullName>
    </submittedName>
</protein>
<reference evidence="1 2" key="1">
    <citation type="submission" date="2018-11" db="EMBL/GenBank/DDBJ databases">
        <authorList>
            <consortium name="Pathogen Informatics"/>
        </authorList>
    </citation>
    <scope>NUCLEOTIDE SEQUENCE [LARGE SCALE GENOMIC DNA]</scope>
</reference>
<proteinExistence type="predicted"/>
<sequence length="76" mass="8660">MVLQNESLSRAAINVNSTRFIALQYMGIGRDSLASDNGLFTRAKVIVTHVQRRSLLHLNLFWESASERFDGYTEDK</sequence>
<dbReference type="EMBL" id="UYRV01129863">
    <property type="protein sequence ID" value="VDN36700.1"/>
    <property type="molecule type" value="Genomic_DNA"/>
</dbReference>
<organism evidence="1 2">
    <name type="scientific">Cylicostephanus goldi</name>
    <name type="common">Nematode worm</name>
    <dbReference type="NCBI Taxonomy" id="71465"/>
    <lineage>
        <taxon>Eukaryota</taxon>
        <taxon>Metazoa</taxon>
        <taxon>Ecdysozoa</taxon>
        <taxon>Nematoda</taxon>
        <taxon>Chromadorea</taxon>
        <taxon>Rhabditida</taxon>
        <taxon>Rhabditina</taxon>
        <taxon>Rhabditomorpha</taxon>
        <taxon>Strongyloidea</taxon>
        <taxon>Strongylidae</taxon>
        <taxon>Cylicostephanus</taxon>
    </lineage>
</organism>
<accession>A0A3P7N9J5</accession>
<name>A0A3P7N9J5_CYLGO</name>